<accession>A0A267DTC1</accession>
<name>A0A267DTC1_9PLAT</name>
<dbReference type="GO" id="GO:0031932">
    <property type="term" value="C:TORC2 complex"/>
    <property type="evidence" value="ECO:0007669"/>
    <property type="project" value="TreeGrafter"/>
</dbReference>
<evidence type="ECO:0000256" key="1">
    <source>
        <dbReference type="ARBA" id="ARBA00011031"/>
    </source>
</evidence>
<dbReference type="Gene3D" id="3.30.1010.10">
    <property type="entry name" value="Phosphatidylinositol 3-kinase Catalytic Subunit, Chain A, domain 4"/>
    <property type="match status" value="1"/>
</dbReference>
<dbReference type="Gene3D" id="1.10.1070.11">
    <property type="entry name" value="Phosphatidylinositol 3-/4-kinase, catalytic domain"/>
    <property type="match status" value="1"/>
</dbReference>
<dbReference type="Pfam" id="PF23593">
    <property type="entry name" value="HEAT_ATR"/>
    <property type="match status" value="1"/>
</dbReference>
<evidence type="ECO:0000256" key="10">
    <source>
        <dbReference type="RuleBase" id="RU364109"/>
    </source>
</evidence>
<dbReference type="Pfam" id="PF02260">
    <property type="entry name" value="FATC"/>
    <property type="match status" value="1"/>
</dbReference>
<dbReference type="InterPro" id="IPR018936">
    <property type="entry name" value="PI3/4_kinase_CS"/>
</dbReference>
<dbReference type="InterPro" id="IPR009076">
    <property type="entry name" value="FRB_dom"/>
</dbReference>
<dbReference type="SUPFAM" id="SSF48371">
    <property type="entry name" value="ARM repeat"/>
    <property type="match status" value="2"/>
</dbReference>
<dbReference type="InterPro" id="IPR003152">
    <property type="entry name" value="FATC_dom"/>
</dbReference>
<dbReference type="PROSITE" id="PS00915">
    <property type="entry name" value="PI3_4_KINASE_1"/>
    <property type="match status" value="1"/>
</dbReference>
<dbReference type="PROSITE" id="PS51190">
    <property type="entry name" value="FATC"/>
    <property type="match status" value="1"/>
</dbReference>
<dbReference type="Proteomes" id="UP000215902">
    <property type="component" value="Unassembled WGS sequence"/>
</dbReference>
<evidence type="ECO:0000256" key="7">
    <source>
        <dbReference type="ARBA" id="ARBA00022840"/>
    </source>
</evidence>
<reference evidence="15 16" key="1">
    <citation type="submission" date="2017-06" db="EMBL/GenBank/DDBJ databases">
        <title>A platform for efficient transgenesis in Macrostomum lignano, a flatworm model organism for stem cell research.</title>
        <authorList>
            <person name="Berezikov E."/>
        </authorList>
    </citation>
    <scope>NUCLEOTIDE SEQUENCE [LARGE SCALE GENOMIC DNA]</scope>
    <source>
        <strain evidence="15">DV1</strain>
        <tissue evidence="15">Whole organism</tissue>
    </source>
</reference>
<feature type="domain" description="FATC" evidence="14">
    <location>
        <begin position="2722"/>
        <end position="2754"/>
    </location>
</feature>
<evidence type="ECO:0000256" key="6">
    <source>
        <dbReference type="ARBA" id="ARBA00022777"/>
    </source>
</evidence>
<comment type="caution">
    <text evidence="15">The sequence shown here is derived from an EMBL/GenBank/DDBJ whole genome shotgun (WGS) entry which is preliminary data.</text>
</comment>
<evidence type="ECO:0000256" key="11">
    <source>
        <dbReference type="SAM" id="MobiDB-lite"/>
    </source>
</evidence>
<keyword evidence="3 10" id="KW-0808">Transferase</keyword>
<dbReference type="InterPro" id="IPR011009">
    <property type="entry name" value="Kinase-like_dom_sf"/>
</dbReference>
<dbReference type="SMART" id="SM00146">
    <property type="entry name" value="PI3Kc"/>
    <property type="match status" value="1"/>
</dbReference>
<dbReference type="FunFam" id="1.20.120.150:FF:000001">
    <property type="entry name" value="Serine/threonine-protein kinase TOR"/>
    <property type="match status" value="1"/>
</dbReference>
<dbReference type="PROSITE" id="PS00916">
    <property type="entry name" value="PI3_4_KINASE_2"/>
    <property type="match status" value="1"/>
</dbReference>
<organism evidence="15 16">
    <name type="scientific">Macrostomum lignano</name>
    <dbReference type="NCBI Taxonomy" id="282301"/>
    <lineage>
        <taxon>Eukaryota</taxon>
        <taxon>Metazoa</taxon>
        <taxon>Spiralia</taxon>
        <taxon>Lophotrochozoa</taxon>
        <taxon>Platyhelminthes</taxon>
        <taxon>Rhabditophora</taxon>
        <taxon>Macrostomorpha</taxon>
        <taxon>Macrostomida</taxon>
        <taxon>Macrostomidae</taxon>
        <taxon>Macrostomum</taxon>
    </lineage>
</organism>
<keyword evidence="2 10" id="KW-0723">Serine/threonine-protein kinase</keyword>
<dbReference type="PANTHER" id="PTHR11139:SF9">
    <property type="entry name" value="SERINE_THREONINE-PROTEIN KINASE MTOR"/>
    <property type="match status" value="1"/>
</dbReference>
<dbReference type="PROSITE" id="PS50290">
    <property type="entry name" value="PI3_4_KINASE_3"/>
    <property type="match status" value="1"/>
</dbReference>
<gene>
    <name evidence="15" type="ORF">BOX15_Mlig009522g4</name>
</gene>
<dbReference type="InterPro" id="IPR057564">
    <property type="entry name" value="HEAT_ATR"/>
</dbReference>
<dbReference type="GO" id="GO:0106310">
    <property type="term" value="F:protein serine kinase activity"/>
    <property type="evidence" value="ECO:0007669"/>
    <property type="project" value="RHEA"/>
</dbReference>
<dbReference type="GO" id="GO:0004674">
    <property type="term" value="F:protein serine/threonine kinase activity"/>
    <property type="evidence" value="ECO:0007669"/>
    <property type="project" value="UniProtKB-KW"/>
</dbReference>
<dbReference type="SMART" id="SM01343">
    <property type="entry name" value="FATC"/>
    <property type="match status" value="1"/>
</dbReference>
<keyword evidence="16" id="KW-1185">Reference proteome</keyword>
<dbReference type="PROSITE" id="PS51189">
    <property type="entry name" value="FAT"/>
    <property type="match status" value="1"/>
</dbReference>
<dbReference type="InterPro" id="IPR016024">
    <property type="entry name" value="ARM-type_fold"/>
</dbReference>
<dbReference type="Pfam" id="PF02259">
    <property type="entry name" value="FAT"/>
    <property type="match status" value="1"/>
</dbReference>
<evidence type="ECO:0000256" key="4">
    <source>
        <dbReference type="ARBA" id="ARBA00022737"/>
    </source>
</evidence>
<dbReference type="EC" id="2.7.11.1" evidence="10"/>
<evidence type="ECO:0000313" key="16">
    <source>
        <dbReference type="Proteomes" id="UP000215902"/>
    </source>
</evidence>
<dbReference type="InterPro" id="IPR036940">
    <property type="entry name" value="PI3/4_kinase_cat_sf"/>
</dbReference>
<dbReference type="SUPFAM" id="SSF47212">
    <property type="entry name" value="FKBP12-rapamycin-binding domain of FKBP-rapamycin-associated protein (FRAP)"/>
    <property type="match status" value="1"/>
</dbReference>
<dbReference type="GO" id="GO:0016242">
    <property type="term" value="P:negative regulation of macroautophagy"/>
    <property type="evidence" value="ECO:0007669"/>
    <property type="project" value="TreeGrafter"/>
</dbReference>
<dbReference type="STRING" id="282301.A0A267DTC1"/>
<feature type="domain" description="PI3K/PI4K catalytic" evidence="12">
    <location>
        <begin position="2237"/>
        <end position="2548"/>
    </location>
</feature>
<evidence type="ECO:0000256" key="8">
    <source>
        <dbReference type="ARBA" id="ARBA00047899"/>
    </source>
</evidence>
<keyword evidence="5 10" id="KW-0547">Nucleotide-binding</keyword>
<comment type="catalytic activity">
    <reaction evidence="8 10">
        <text>L-threonyl-[protein] + ATP = O-phospho-L-threonyl-[protein] + ADP + H(+)</text>
        <dbReference type="Rhea" id="RHEA:46608"/>
        <dbReference type="Rhea" id="RHEA-COMP:11060"/>
        <dbReference type="Rhea" id="RHEA-COMP:11605"/>
        <dbReference type="ChEBI" id="CHEBI:15378"/>
        <dbReference type="ChEBI" id="CHEBI:30013"/>
        <dbReference type="ChEBI" id="CHEBI:30616"/>
        <dbReference type="ChEBI" id="CHEBI:61977"/>
        <dbReference type="ChEBI" id="CHEBI:456216"/>
        <dbReference type="EC" id="2.7.11.1"/>
    </reaction>
</comment>
<evidence type="ECO:0000256" key="5">
    <source>
        <dbReference type="ARBA" id="ARBA00022741"/>
    </source>
</evidence>
<dbReference type="Pfam" id="PF08771">
    <property type="entry name" value="FRB_dom"/>
    <property type="match status" value="1"/>
</dbReference>
<keyword evidence="7 10" id="KW-0067">ATP-binding</keyword>
<dbReference type="GO" id="GO:0031931">
    <property type="term" value="C:TORC1 complex"/>
    <property type="evidence" value="ECO:0007669"/>
    <property type="project" value="TreeGrafter"/>
</dbReference>
<keyword evidence="6 10" id="KW-0418">Kinase</keyword>
<comment type="similarity">
    <text evidence="1 10">Belongs to the PI3/PI4-kinase family.</text>
</comment>
<dbReference type="Pfam" id="PF00454">
    <property type="entry name" value="PI3_PI4_kinase"/>
    <property type="match status" value="1"/>
</dbReference>
<dbReference type="PANTHER" id="PTHR11139">
    <property type="entry name" value="ATAXIA TELANGIECTASIA MUTATED ATM -RELATED"/>
    <property type="match status" value="1"/>
</dbReference>
<dbReference type="Gene3D" id="1.20.120.150">
    <property type="entry name" value="FKBP12-rapamycin binding domain"/>
    <property type="match status" value="1"/>
</dbReference>
<dbReference type="Pfam" id="PF11865">
    <property type="entry name" value="mTOR_dom"/>
    <property type="match status" value="1"/>
</dbReference>
<dbReference type="OrthoDB" id="2250022at2759"/>
<evidence type="ECO:0000259" key="13">
    <source>
        <dbReference type="PROSITE" id="PS51189"/>
    </source>
</evidence>
<evidence type="ECO:0000259" key="12">
    <source>
        <dbReference type="PROSITE" id="PS50290"/>
    </source>
</evidence>
<dbReference type="FunFam" id="3.30.1010.10:FF:000006">
    <property type="entry name" value="Serine/threonine-protein kinase TOR"/>
    <property type="match status" value="1"/>
</dbReference>
<dbReference type="GO" id="GO:0038202">
    <property type="term" value="P:TORC1 signaling"/>
    <property type="evidence" value="ECO:0007669"/>
    <property type="project" value="TreeGrafter"/>
</dbReference>
<dbReference type="InterPro" id="IPR036738">
    <property type="entry name" value="FRB_sf"/>
</dbReference>
<feature type="compositionally biased region" description="Gly residues" evidence="11">
    <location>
        <begin position="2641"/>
        <end position="2650"/>
    </location>
</feature>
<dbReference type="InterPro" id="IPR024585">
    <property type="entry name" value="mTOR_dom"/>
</dbReference>
<evidence type="ECO:0000256" key="9">
    <source>
        <dbReference type="ARBA" id="ARBA00048679"/>
    </source>
</evidence>
<dbReference type="CDD" id="cd05169">
    <property type="entry name" value="PIKKc_TOR"/>
    <property type="match status" value="1"/>
</dbReference>
<dbReference type="InterPro" id="IPR050517">
    <property type="entry name" value="DDR_Repair_Kinase"/>
</dbReference>
<dbReference type="SMART" id="SM01346">
    <property type="entry name" value="DUF3385"/>
    <property type="match status" value="1"/>
</dbReference>
<dbReference type="SMART" id="SM01345">
    <property type="entry name" value="Rapamycin_bind"/>
    <property type="match status" value="1"/>
</dbReference>
<protein>
    <recommendedName>
        <fullName evidence="10">Serine/threonine-protein kinase TOR</fullName>
        <ecNumber evidence="10">2.7.11.1</ecNumber>
    </recommendedName>
</protein>
<dbReference type="FunFam" id="1.10.1070.11:FF:000029">
    <property type="entry name" value="Serine/threonine-protein kinase TOR"/>
    <property type="match status" value="1"/>
</dbReference>
<evidence type="ECO:0000256" key="3">
    <source>
        <dbReference type="ARBA" id="ARBA00022679"/>
    </source>
</evidence>
<dbReference type="Gene3D" id="1.25.10.10">
    <property type="entry name" value="Leucine-rich Repeat Variant"/>
    <property type="match status" value="4"/>
</dbReference>
<dbReference type="GO" id="GO:0044877">
    <property type="term" value="F:protein-containing complex binding"/>
    <property type="evidence" value="ECO:0007669"/>
    <property type="project" value="InterPro"/>
</dbReference>
<feature type="domain" description="FAT" evidence="13">
    <location>
        <begin position="1446"/>
        <end position="2060"/>
    </location>
</feature>
<evidence type="ECO:0000313" key="15">
    <source>
        <dbReference type="EMBL" id="PAA52543.1"/>
    </source>
</evidence>
<sequence>MSAELNPAWIRETKQLFVDLTSKNDETRAEAYKRLCQFIQFDLPEASAEAVNAYVERWNGKIVELINSGDVNDKRGAVLAIVALLDIEHRDLAAAISRYDSNLRVLFRSLDVSLAETLAIAFSLVASRAPPGFLSQDLVSKHIDRCAENVYHQEVGRRLFSVHLMREFAKKCPTVVYQSIETVFGILFSGLRDSKQAVREAAASGFRACLRITADREVTRKGARSRELPSYYQKMFSTIIEAHEDSEATKKNRLSKEDFVHGSLLLLNELLVASNADAERVRQAVLRASAQTPQPMTTTSLLGRSVGVPLDRLGIGSAAVVSVGGSSASAISAAASSGVASVVGAASSAAVGLLGSAVGLSIDDRDDASGTVPVESVCCRNMFAEVKNYQTIGNKVFRHCSARCGPQVYQILLHILPRLAAFNPEKFSEFYLNQTMQFLLDAVRRDKQKSLTLQAIGLVALVVKDEFVPYLNSVMPVVRQMLPNRDAPPKSRTSLIESSVFLCISLIAKSVGTHLERGTMKELLDSMFASGLSPALTEALKQLALQIPALKKDIQDGLLKMLSLVLMNKPLRHPAARISSTMISSGSLGSSSSDVLPDATNIVLALRTLANFDFEGHSLIQFIKHISNDNFLANENKEIRLEAVKTCSQLLTPLVKACSSPDGASESGVNTISSVLTRLLEVGITDFESDIRKAVLLCMDDRFDLYLGQMEHLHTLFVALNDENFKIRVLALRTIGRLSAVNPAYSQPNLRRFLLQLLTDLDLALPNRQREQSAVLLSHLLNTTPRFVQPYGKSLFAALLPRLDSPQLENSSSPLTVALLQCVGELARICPAPLRDHIDTIYPMLLGLLSDQQSPDKREKAIWALGHVVSSSGFLVRPYERFPDLLNTLLTMMRTEHSKAIRRQVLRVIGCIGALDPFTLKIYLNEVDAVGDTQYILSLHEVEERSEVDLTQNELLVSVNWATFNEFYAACAFSVLMGLLRDPGNQNSSLTNNIVAAIMFMFSSLQSQATKYLNQVVPLYLDVVGQKSLSSDIRRYMISQLAEMVNIVKLHIKPFMPQIVKLMHEFWSEEDSEILISLIELLVSCLYACGTCFREYLPVVLPNLLNVLNNDSCEDKRLTTQVLDAVQQLGPNAEEYLHVLVPAIVKIVVSDHTPLSIKTTAVETLSILNHNFDLGPYASRIVLPTLKMVQKVAVQPATQDQRDLLTAVMDLFSSMFLQLGTKFMTFYPIVDRVIRRCKIQQHQRFDLIANKVSKNTVLSDFFASDPALLRVTEIGGRLSSASTGGRLHHSTSRRRDKLVGSAANAAGAAASSTANAAAVSAQQNQKLQSLVLQRSWQISSVVSKDDWHQWLRNLTETLIRESPSVSIRACRLLAQANPAIGKQLFNAAFVSCWSELPDSLQDELIQVLEQALSASKDVPEISQTILNLSEFMDHRDSSPLPLSVKLLADKAIKTRVYAKALYYKETEFRDCVQSKFDPSNYSDILESLISINNKLGMVESAEGVLQNAASYFKDGLRNQEFWFEKLQDWTKALMLYERNIDQHPNTAKLVVGRLRCLEALGEWTELEATATEKWSFLCENTDQERDKVAAMAINACWSNRSWDKLCSFLKFLPKDSYDANFFNAVYAIHLGVFDEARCFLDRSRDILDADIANAASDSYMRSYSICVSAQTLTELEEVMEYRLETDRRPLIRECWSKRLESCDKQVEDWWRLLQVRSLVLNPVEQMHDYLKFASLCRKNSRTSFSLRVIASLMGFNPAAPGAKPLDPAMAEVSLAYAKHLWFSGQKAEATNRLTQLIRQLVAHQDSAGQSGGGMTANSPPTVGERRLLAKSFLKLANWYLETRVPDAALGGGAASSGGGQQQSALNSDDDQIFSCLPPEQWRGGLVQPSSPIVADSPYLYCMHRCLGLVSAATDRDAELRKAWARFGLMSYESLLHLKTEIRPEPEARTDYHRLVAAYSLNAVRGFVKSLCLCTGNSLQDSLRLINLLFEFGAEDQIVQAVNDGLHRIRLENWLLVIQQMLARIDSPRDMVNAEIVNILVEVGKAHPQAMINPLILAFKSGGTQRRRWNCNKILYNMESHSARLVSEGFMLNEELIRLAITWAEMWYESIEEASRAFFGETKDIRLMLQILQPLHELMTKPPETLQETAFHQEYARELQECLELCAKYQRCRHMQELNVAWDIYYNIFRRLGKQVPAVQTLELSYSAPRLANYGTDWELAVPGTYLPRKPVISVAGIKPTLKLINSKQKPRILTVNGSDGHGYTFLLKGHEDIRQDERVMQLFGLTNSLLMSNIRTVRCNLTIQRMSIIPLSTNTGLIGWVPNSDTLHTLIRDYREKKKIRLNLEHWTMLKMAPEFDKLTIAQKTEVFEYGLTSCEGDDLAKIIWDRSPTAELWFERRTNYIRSLATMSMVGYILGLGDRHPSNIMLNRDTGKIVHIDFGDCFEVAMHREKFPEQVPFRLTRMLIKALEVTGIEGCFRQTCILVMNLLRENKDSIMAVLEAFVYDPLLQWILLDHKREFGDAKKTMQNFRRPADPMAAVADAAAAAVAAADPQAAGAAGGGGAGNAGIQQAPGVDAADMEGYNPWRHHLVNGPWFGNYEESKQLRKRSRSGVVYVEKSGIFGLIFSARPPPFQSATTATGGYPGGPGNNGGVLNADSSERSSRQNSGATSAAASAAAAAAAAAAAGAVVVSKPINSKATDVIGRVRKKLTGQDFNDSTDSRDFVNTIRQVDMLLANATSNQNLCQMYIGWCPFW</sequence>
<dbReference type="InterPro" id="IPR000403">
    <property type="entry name" value="PI3/4_kinase_cat_dom"/>
</dbReference>
<comment type="catalytic activity">
    <reaction evidence="9">
        <text>L-seryl-[protein] + ATP = O-phospho-L-seryl-[protein] + ADP + H(+)</text>
        <dbReference type="Rhea" id="RHEA:17989"/>
        <dbReference type="Rhea" id="RHEA-COMP:9863"/>
        <dbReference type="Rhea" id="RHEA-COMP:11604"/>
        <dbReference type="ChEBI" id="CHEBI:15378"/>
        <dbReference type="ChEBI" id="CHEBI:29999"/>
        <dbReference type="ChEBI" id="CHEBI:30616"/>
        <dbReference type="ChEBI" id="CHEBI:83421"/>
        <dbReference type="ChEBI" id="CHEBI:456216"/>
        <dbReference type="EC" id="2.7.11.1"/>
    </reaction>
</comment>
<dbReference type="GO" id="GO:0005524">
    <property type="term" value="F:ATP binding"/>
    <property type="evidence" value="ECO:0007669"/>
    <property type="project" value="UniProtKB-KW"/>
</dbReference>
<dbReference type="InterPro" id="IPR003151">
    <property type="entry name" value="PIK-rel_kinase_FAT"/>
</dbReference>
<evidence type="ECO:0000259" key="14">
    <source>
        <dbReference type="PROSITE" id="PS51190"/>
    </source>
</evidence>
<feature type="region of interest" description="Disordered" evidence="11">
    <location>
        <begin position="2635"/>
        <end position="2668"/>
    </location>
</feature>
<proteinExistence type="inferred from homology"/>
<dbReference type="GO" id="GO:0005737">
    <property type="term" value="C:cytoplasm"/>
    <property type="evidence" value="ECO:0007669"/>
    <property type="project" value="TreeGrafter"/>
</dbReference>
<dbReference type="SUPFAM" id="SSF56112">
    <property type="entry name" value="Protein kinase-like (PK-like)"/>
    <property type="match status" value="1"/>
</dbReference>
<dbReference type="InterPro" id="IPR011989">
    <property type="entry name" value="ARM-like"/>
</dbReference>
<dbReference type="InterPro" id="IPR014009">
    <property type="entry name" value="PIK_FAT"/>
</dbReference>
<keyword evidence="4" id="KW-0677">Repeat</keyword>
<dbReference type="InterPro" id="IPR026683">
    <property type="entry name" value="TOR_cat"/>
</dbReference>
<dbReference type="EMBL" id="NIVC01003219">
    <property type="protein sequence ID" value="PAA52543.1"/>
    <property type="molecule type" value="Genomic_DNA"/>
</dbReference>
<dbReference type="GO" id="GO:0005634">
    <property type="term" value="C:nucleus"/>
    <property type="evidence" value="ECO:0007669"/>
    <property type="project" value="TreeGrafter"/>
</dbReference>
<evidence type="ECO:0000256" key="2">
    <source>
        <dbReference type="ARBA" id="ARBA00022527"/>
    </source>
</evidence>